<dbReference type="Gene3D" id="3.90.1150.10">
    <property type="entry name" value="Aspartate Aminotransferase, domain 1"/>
    <property type="match status" value="1"/>
</dbReference>
<dbReference type="InterPro" id="IPR015424">
    <property type="entry name" value="PyrdxlP-dep_Trfase"/>
</dbReference>
<dbReference type="Gene3D" id="3.40.640.10">
    <property type="entry name" value="Type I PLP-dependent aspartate aminotransferase-like (Major domain)"/>
    <property type="match status" value="1"/>
</dbReference>
<sequence length="344" mass="35402">MLAIASAFTRVPGYLDTASYGLPSRAAARAVRDAVRAWQAGTLDPAAFDPAVERMRAAFGTLVGAAADDVTLAGSTSQVVGMVAASLPDGARVAIAEGDFASVCFPFLADPRLRVDVVPLDGIVAAAATADLVAVSAVQSSDGRVANLDALATAARVSGAKTLVDASHAAGWMELSARDFDVVVASAYKWLAAPRGIALAAVRPDAAWVRPVNAGWYGADRPWDSLYGPRMQLSATARRLDTSPPWQLVEAGAISLELLASQAVAEIGAHSVGLANAFRERIGMPRGASPIVAVEGVDADALAGAGIRASSRGGRARFAFHVANDERDVDLVVHAVRAKARAAA</sequence>
<dbReference type="InterPro" id="IPR015421">
    <property type="entry name" value="PyrdxlP-dep_Trfase_major"/>
</dbReference>
<dbReference type="GO" id="GO:0016829">
    <property type="term" value="F:lyase activity"/>
    <property type="evidence" value="ECO:0007669"/>
    <property type="project" value="UniProtKB-KW"/>
</dbReference>
<evidence type="ECO:0000259" key="1">
    <source>
        <dbReference type="Pfam" id="PF00266"/>
    </source>
</evidence>
<organism evidence="2 3">
    <name type="scientific">Demequina sediminis</name>
    <dbReference type="NCBI Taxonomy" id="1930058"/>
    <lineage>
        <taxon>Bacteria</taxon>
        <taxon>Bacillati</taxon>
        <taxon>Actinomycetota</taxon>
        <taxon>Actinomycetes</taxon>
        <taxon>Micrococcales</taxon>
        <taxon>Demequinaceae</taxon>
        <taxon>Demequina</taxon>
    </lineage>
</organism>
<proteinExistence type="predicted"/>
<dbReference type="PANTHER" id="PTHR43586:SF21">
    <property type="entry name" value="PYRIDOXAL PHOSPHATE (PLP)-DEPENDENT ASPARTATE AMINOTRANSFERASE SUPERFAMILY"/>
    <property type="match status" value="1"/>
</dbReference>
<protein>
    <submittedName>
        <fullName evidence="2">Hercynylcysteine sulfoxide lyase</fullName>
    </submittedName>
</protein>
<gene>
    <name evidence="2" type="primary">egtE</name>
    <name evidence="2" type="ORF">Lsed01_00802</name>
</gene>
<reference evidence="2 3" key="1">
    <citation type="submission" date="2024-02" db="EMBL/GenBank/DDBJ databases">
        <title>Lysinimicrobium sediminis NBRC 112286.</title>
        <authorList>
            <person name="Ichikawa N."/>
            <person name="Katano-Makiyama Y."/>
            <person name="Hidaka K."/>
        </authorList>
    </citation>
    <scope>NUCLEOTIDE SEQUENCE [LARGE SCALE GENOMIC DNA]</scope>
    <source>
        <strain evidence="2 3">NBRC 112286</strain>
    </source>
</reference>
<keyword evidence="3" id="KW-1185">Reference proteome</keyword>
<dbReference type="InterPro" id="IPR000192">
    <property type="entry name" value="Aminotrans_V_dom"/>
</dbReference>
<comment type="caution">
    <text evidence="2">The sequence shown here is derived from an EMBL/GenBank/DDBJ whole genome shotgun (WGS) entry which is preliminary data.</text>
</comment>
<evidence type="ECO:0000313" key="2">
    <source>
        <dbReference type="EMBL" id="GAA5518377.1"/>
    </source>
</evidence>
<keyword evidence="2" id="KW-0456">Lyase</keyword>
<name>A0ABP9WEY5_9MICO</name>
<feature type="domain" description="Aminotransferase class V" evidence="1">
    <location>
        <begin position="127"/>
        <end position="207"/>
    </location>
</feature>
<dbReference type="Proteomes" id="UP001426770">
    <property type="component" value="Unassembled WGS sequence"/>
</dbReference>
<dbReference type="RefSeq" id="WP_345378699.1">
    <property type="nucleotide sequence ID" value="NZ_BAABRR010000003.1"/>
</dbReference>
<evidence type="ECO:0000313" key="3">
    <source>
        <dbReference type="Proteomes" id="UP001426770"/>
    </source>
</evidence>
<dbReference type="PANTHER" id="PTHR43586">
    <property type="entry name" value="CYSTEINE DESULFURASE"/>
    <property type="match status" value="1"/>
</dbReference>
<dbReference type="EMBL" id="BAABRR010000003">
    <property type="protein sequence ID" value="GAA5518377.1"/>
    <property type="molecule type" value="Genomic_DNA"/>
</dbReference>
<dbReference type="SUPFAM" id="SSF53383">
    <property type="entry name" value="PLP-dependent transferases"/>
    <property type="match status" value="1"/>
</dbReference>
<dbReference type="InterPro" id="IPR015422">
    <property type="entry name" value="PyrdxlP-dep_Trfase_small"/>
</dbReference>
<accession>A0ABP9WEY5</accession>
<dbReference type="Pfam" id="PF00266">
    <property type="entry name" value="Aminotran_5"/>
    <property type="match status" value="1"/>
</dbReference>